<evidence type="ECO:0000313" key="1">
    <source>
        <dbReference type="EMBL" id="QHV99305.1"/>
    </source>
</evidence>
<dbReference type="KEGG" id="senf:GJR95_31730"/>
<dbReference type="RefSeq" id="WP_162389709.1">
    <property type="nucleotide sequence ID" value="NZ_CP045997.1"/>
</dbReference>
<name>A0A6P1W2M6_9BACT</name>
<dbReference type="EMBL" id="CP045997">
    <property type="protein sequence ID" value="QHV99305.1"/>
    <property type="molecule type" value="Genomic_DNA"/>
</dbReference>
<accession>A0A6P1W2M6</accession>
<sequence>MSNPTLTFLGQVRNTLESIDYGMIYQSIADLRDKFVPIAKIKKGWFIDQLRINKPNEIFTNIEQVIYIYDKDILDKYVGFGRANAHKQAVFYVAVISPNIDLPRVVAYFGTSELIKDLDKFDNAEEVFTLSRWEVLEDIEVVEMIFSDEALKIQTSMIILVWIINKTMIGRVIFSM</sequence>
<keyword evidence="2" id="KW-1185">Reference proteome</keyword>
<protein>
    <submittedName>
        <fullName evidence="1">Uncharacterized protein</fullName>
    </submittedName>
</protein>
<proteinExistence type="predicted"/>
<reference evidence="1 2" key="1">
    <citation type="submission" date="2019-11" db="EMBL/GenBank/DDBJ databases">
        <title>Spirosoma endbachense sp. nov., isolated from a natural salt meadow.</title>
        <authorList>
            <person name="Rojas J."/>
            <person name="Ambika Manirajan B."/>
            <person name="Ratering S."/>
            <person name="Suarez C."/>
            <person name="Geissler-Plaum R."/>
            <person name="Schnell S."/>
        </authorList>
    </citation>
    <scope>NUCLEOTIDE SEQUENCE [LARGE SCALE GENOMIC DNA]</scope>
    <source>
        <strain evidence="1 2">I-24</strain>
    </source>
</reference>
<dbReference type="Proteomes" id="UP000464577">
    <property type="component" value="Chromosome"/>
</dbReference>
<organism evidence="1 2">
    <name type="scientific">Spirosoma endbachense</name>
    <dbReference type="NCBI Taxonomy" id="2666025"/>
    <lineage>
        <taxon>Bacteria</taxon>
        <taxon>Pseudomonadati</taxon>
        <taxon>Bacteroidota</taxon>
        <taxon>Cytophagia</taxon>
        <taxon>Cytophagales</taxon>
        <taxon>Cytophagaceae</taxon>
        <taxon>Spirosoma</taxon>
    </lineage>
</organism>
<evidence type="ECO:0000313" key="2">
    <source>
        <dbReference type="Proteomes" id="UP000464577"/>
    </source>
</evidence>
<gene>
    <name evidence="1" type="ORF">GJR95_31730</name>
</gene>
<dbReference type="AlphaFoldDB" id="A0A6P1W2M6"/>